<evidence type="ECO:0000313" key="5">
    <source>
        <dbReference type="EMBL" id="MDL2409883.1"/>
    </source>
</evidence>
<protein>
    <submittedName>
        <fullName evidence="5">ABC transporter substrate-binding protein</fullName>
    </submittedName>
</protein>
<dbReference type="InterPro" id="IPR028082">
    <property type="entry name" value="Peripla_BP_I"/>
</dbReference>
<evidence type="ECO:0000313" key="6">
    <source>
        <dbReference type="Proteomes" id="UP001172630"/>
    </source>
</evidence>
<evidence type="ECO:0000256" key="3">
    <source>
        <dbReference type="ARBA" id="ARBA00022970"/>
    </source>
</evidence>
<evidence type="ECO:0000256" key="1">
    <source>
        <dbReference type="ARBA" id="ARBA00010062"/>
    </source>
</evidence>
<keyword evidence="6" id="KW-1185">Reference proteome</keyword>
<dbReference type="Gene3D" id="3.40.50.2300">
    <property type="match status" value="2"/>
</dbReference>
<sequence>MTNNLIGTSINAASLTRRSFMAATAAGSAALAFGGRAASAADDTLKIGFISPRTGPLGGFGETDGYVLELARKALANGLQAGGKTWKVEILDRDTQSDPSRAGQLAKDLINNQAVDLMLAVSTPETINPVADACEAAGVPCLSTVMPWEAWYFGRGAKPGAPSPFKWTYHFGFGVGEFLKTYISQWNLIETNKKVGVMYPNDADGNAIRANLAPALAKAGFTIVDPGAYETGTTDFSSQIALFRQEGVEIFNSFPIPPDFAAFWRQAAQQGLIQQIKICQVAKTGLFPSDIEALGDLGVNIASAAYWHKAFPYKSSLTGVSGPELADGYEATSGKQWSQQLGASLALIDAGFDALKAASDAKSKEAVAKALSTLKTTTIAGKVDFTSGPVANVSPGPIIGTQWVKAPTGSKFALDYVVTEHATDPNVPVAAKLIAYNG</sequence>
<dbReference type="CDD" id="cd06337">
    <property type="entry name" value="PBP1_ABC_ligand_binding-like"/>
    <property type="match status" value="1"/>
</dbReference>
<dbReference type="PANTHER" id="PTHR30483:SF6">
    <property type="entry name" value="PERIPLASMIC BINDING PROTEIN OF ABC TRANSPORTER FOR NATURAL AMINO ACIDS"/>
    <property type="match status" value="1"/>
</dbReference>
<dbReference type="PANTHER" id="PTHR30483">
    <property type="entry name" value="LEUCINE-SPECIFIC-BINDING PROTEIN"/>
    <property type="match status" value="1"/>
</dbReference>
<proteinExistence type="inferred from homology"/>
<keyword evidence="2" id="KW-0732">Signal</keyword>
<keyword evidence="3" id="KW-0813">Transport</keyword>
<dbReference type="InterPro" id="IPR028081">
    <property type="entry name" value="Leu-bd"/>
</dbReference>
<name>A0ABT7KRD8_9HYPH</name>
<dbReference type="EMBL" id="JARFYN010000062">
    <property type="protein sequence ID" value="MDL2409883.1"/>
    <property type="molecule type" value="Genomic_DNA"/>
</dbReference>
<organism evidence="5 6">
    <name type="scientific">Rhizobium calliandrae</name>
    <dbReference type="NCBI Taxonomy" id="1312182"/>
    <lineage>
        <taxon>Bacteria</taxon>
        <taxon>Pseudomonadati</taxon>
        <taxon>Pseudomonadota</taxon>
        <taxon>Alphaproteobacteria</taxon>
        <taxon>Hyphomicrobiales</taxon>
        <taxon>Rhizobiaceae</taxon>
        <taxon>Rhizobium/Agrobacterium group</taxon>
        <taxon>Rhizobium</taxon>
    </lineage>
</organism>
<reference evidence="5" key="1">
    <citation type="submission" date="2023-06" db="EMBL/GenBank/DDBJ databases">
        <title>Phylogenetic Diversity of Rhizobium strains.</title>
        <authorList>
            <person name="Moura F.T."/>
            <person name="Helene L.C.F."/>
            <person name="Hungria M."/>
        </authorList>
    </citation>
    <scope>NUCLEOTIDE SEQUENCE</scope>
    <source>
        <strain evidence="5">CCGE524</strain>
    </source>
</reference>
<dbReference type="Pfam" id="PF13458">
    <property type="entry name" value="Peripla_BP_6"/>
    <property type="match status" value="1"/>
</dbReference>
<keyword evidence="3" id="KW-0029">Amino-acid transport</keyword>
<evidence type="ECO:0000256" key="2">
    <source>
        <dbReference type="ARBA" id="ARBA00022729"/>
    </source>
</evidence>
<dbReference type="Proteomes" id="UP001172630">
    <property type="component" value="Unassembled WGS sequence"/>
</dbReference>
<dbReference type="PROSITE" id="PS51318">
    <property type="entry name" value="TAT"/>
    <property type="match status" value="1"/>
</dbReference>
<comment type="similarity">
    <text evidence="1">Belongs to the leucine-binding protein family.</text>
</comment>
<dbReference type="RefSeq" id="WP_285883564.1">
    <property type="nucleotide sequence ID" value="NZ_JARFYN010000062.1"/>
</dbReference>
<gene>
    <name evidence="5" type="ORF">PY650_30550</name>
</gene>
<dbReference type="SUPFAM" id="SSF53822">
    <property type="entry name" value="Periplasmic binding protein-like I"/>
    <property type="match status" value="1"/>
</dbReference>
<comment type="caution">
    <text evidence="5">The sequence shown here is derived from an EMBL/GenBank/DDBJ whole genome shotgun (WGS) entry which is preliminary data.</text>
</comment>
<dbReference type="InterPro" id="IPR006311">
    <property type="entry name" value="TAT_signal"/>
</dbReference>
<dbReference type="InterPro" id="IPR051010">
    <property type="entry name" value="BCAA_transport"/>
</dbReference>
<accession>A0ABT7KRD8</accession>
<feature type="domain" description="Leucine-binding protein" evidence="4">
    <location>
        <begin position="44"/>
        <end position="386"/>
    </location>
</feature>
<evidence type="ECO:0000259" key="4">
    <source>
        <dbReference type="Pfam" id="PF13458"/>
    </source>
</evidence>